<protein>
    <recommendedName>
        <fullName evidence="1">DUF6873 domain-containing protein</fullName>
    </recommendedName>
</protein>
<accession>S0FIM8</accession>
<dbReference type="Proteomes" id="UP000014155">
    <property type="component" value="Unassembled WGS sequence"/>
</dbReference>
<name>S0FIM8_RUMCE</name>
<gene>
    <name evidence="2" type="ORF">CTER_4271</name>
</gene>
<evidence type="ECO:0000259" key="1">
    <source>
        <dbReference type="Pfam" id="PF21778"/>
    </source>
</evidence>
<keyword evidence="3" id="KW-1185">Reference proteome</keyword>
<dbReference type="Pfam" id="PF21778">
    <property type="entry name" value="DUF6873"/>
    <property type="match status" value="1"/>
</dbReference>
<dbReference type="PATRIC" id="fig|1195236.3.peg.4449"/>
<dbReference type="InterPro" id="IPR049238">
    <property type="entry name" value="DUF6873"/>
</dbReference>
<evidence type="ECO:0000313" key="2">
    <source>
        <dbReference type="EMBL" id="EMS70036.1"/>
    </source>
</evidence>
<evidence type="ECO:0000313" key="3">
    <source>
        <dbReference type="Proteomes" id="UP000014155"/>
    </source>
</evidence>
<comment type="caution">
    <text evidence="2">The sequence shown here is derived from an EMBL/GenBank/DDBJ whole genome shotgun (WGS) entry which is preliminary data.</text>
</comment>
<dbReference type="EMBL" id="AORV01000060">
    <property type="protein sequence ID" value="EMS70036.1"/>
    <property type="molecule type" value="Genomic_DNA"/>
</dbReference>
<dbReference type="AlphaFoldDB" id="S0FIM8"/>
<proteinExistence type="predicted"/>
<dbReference type="RefSeq" id="WP_004629074.1">
    <property type="nucleotide sequence ID" value="NZ_AORV01000060.1"/>
</dbReference>
<dbReference type="STRING" id="1195236.CTER_4271"/>
<organism evidence="2 3">
    <name type="scientific">Ruminiclostridium cellobioparum subsp. termitidis CT1112</name>
    <dbReference type="NCBI Taxonomy" id="1195236"/>
    <lineage>
        <taxon>Bacteria</taxon>
        <taxon>Bacillati</taxon>
        <taxon>Bacillota</taxon>
        <taxon>Clostridia</taxon>
        <taxon>Eubacteriales</taxon>
        <taxon>Oscillospiraceae</taxon>
        <taxon>Ruminiclostridium</taxon>
    </lineage>
</organism>
<feature type="domain" description="DUF6873" evidence="1">
    <location>
        <begin position="18"/>
        <end position="246"/>
    </location>
</feature>
<dbReference type="eggNOG" id="ENOG502ZBQJ">
    <property type="taxonomic scope" value="Bacteria"/>
</dbReference>
<sequence length="256" mass="28396">MNLIETPNLPAGTVTAVIIDGRIPREIKAALERLKIAIIPTEAHPDVYAAVAFHPDIMLHHIGGDVLVYAPGTPEQFLDTLRERGFRLFQGNTVLGDKYPMTVAYNVARVGNYAIHNTKYTDPVIRELLASKGVEFIHTNQGYSKCLTCVVDSNSIITSDHDIHRRVCAAGLDSLLIEPDESIKLEPFSMGFFGGTTGMIGKNKLAIAGDLHFHKNYHKIMDFLSLKRVDVVMLNDGKLMDIGTIIPVEQNRQYNL</sequence>
<reference evidence="2 3" key="1">
    <citation type="journal article" date="2013" name="Genome Announc.">
        <title>Draft Genome Sequence of the Cellulolytic, Mesophilic, Anaerobic Bacterium Clostridium termitidis Strain CT1112 (DSM 5398).</title>
        <authorList>
            <person name="Lal S."/>
            <person name="Ramachandran U."/>
            <person name="Zhang X."/>
            <person name="Munir R."/>
            <person name="Sparling R."/>
            <person name="Levin D.B."/>
        </authorList>
    </citation>
    <scope>NUCLEOTIDE SEQUENCE [LARGE SCALE GENOMIC DNA]</scope>
    <source>
        <strain evidence="2 3">CT1112</strain>
    </source>
</reference>